<dbReference type="Pfam" id="PF00651">
    <property type="entry name" value="BTB"/>
    <property type="match status" value="1"/>
</dbReference>
<dbReference type="InterPro" id="IPR000210">
    <property type="entry name" value="BTB/POZ_dom"/>
</dbReference>
<dbReference type="CDD" id="cd00121">
    <property type="entry name" value="MATH"/>
    <property type="match status" value="1"/>
</dbReference>
<dbReference type="AlphaFoldDB" id="A0A8T0Q3G2"/>
<organism evidence="5 6">
    <name type="scientific">Panicum virgatum</name>
    <name type="common">Blackwell switchgrass</name>
    <dbReference type="NCBI Taxonomy" id="38727"/>
    <lineage>
        <taxon>Eukaryota</taxon>
        <taxon>Viridiplantae</taxon>
        <taxon>Streptophyta</taxon>
        <taxon>Embryophyta</taxon>
        <taxon>Tracheophyta</taxon>
        <taxon>Spermatophyta</taxon>
        <taxon>Magnoliopsida</taxon>
        <taxon>Liliopsida</taxon>
        <taxon>Poales</taxon>
        <taxon>Poaceae</taxon>
        <taxon>PACMAD clade</taxon>
        <taxon>Panicoideae</taxon>
        <taxon>Panicodae</taxon>
        <taxon>Paniceae</taxon>
        <taxon>Panicinae</taxon>
        <taxon>Panicum</taxon>
        <taxon>Panicum sect. Hiantes</taxon>
    </lineage>
</organism>
<evidence type="ECO:0000256" key="1">
    <source>
        <dbReference type="ARBA" id="ARBA00004906"/>
    </source>
</evidence>
<dbReference type="PANTHER" id="PTHR26379">
    <property type="entry name" value="BTB/POZ AND MATH DOMAIN-CONTAINING PROTEIN 1"/>
    <property type="match status" value="1"/>
</dbReference>
<dbReference type="SMART" id="SM00225">
    <property type="entry name" value="BTB"/>
    <property type="match status" value="1"/>
</dbReference>
<dbReference type="InterPro" id="IPR045005">
    <property type="entry name" value="BPM1-6"/>
</dbReference>
<dbReference type="Gene3D" id="3.30.710.10">
    <property type="entry name" value="Potassium Channel Kv1.1, Chain A"/>
    <property type="match status" value="1"/>
</dbReference>
<evidence type="ECO:0000256" key="2">
    <source>
        <dbReference type="SAM" id="MobiDB-lite"/>
    </source>
</evidence>
<feature type="compositionally biased region" description="Basic and acidic residues" evidence="2">
    <location>
        <begin position="156"/>
        <end position="167"/>
    </location>
</feature>
<name>A0A8T0Q3G2_PANVG</name>
<gene>
    <name evidence="5" type="ORF">PVAP13_7NG393000</name>
</gene>
<dbReference type="InterPro" id="IPR008974">
    <property type="entry name" value="TRAF-like"/>
</dbReference>
<dbReference type="EMBL" id="CM029050">
    <property type="protein sequence ID" value="KAG2569457.1"/>
    <property type="molecule type" value="Genomic_DNA"/>
</dbReference>
<dbReference type="GO" id="GO:0016567">
    <property type="term" value="P:protein ubiquitination"/>
    <property type="evidence" value="ECO:0007669"/>
    <property type="project" value="InterPro"/>
</dbReference>
<dbReference type="Pfam" id="PF22486">
    <property type="entry name" value="MATH_2"/>
    <property type="match status" value="1"/>
</dbReference>
<dbReference type="InterPro" id="IPR011333">
    <property type="entry name" value="SKP1/BTB/POZ_sf"/>
</dbReference>
<proteinExistence type="predicted"/>
<dbReference type="SUPFAM" id="SSF49599">
    <property type="entry name" value="TRAF domain-like"/>
    <property type="match status" value="1"/>
</dbReference>
<keyword evidence="6" id="KW-1185">Reference proteome</keyword>
<dbReference type="PROSITE" id="PS50144">
    <property type="entry name" value="MATH"/>
    <property type="match status" value="1"/>
</dbReference>
<evidence type="ECO:0000259" key="4">
    <source>
        <dbReference type="PROSITE" id="PS50144"/>
    </source>
</evidence>
<evidence type="ECO:0000313" key="5">
    <source>
        <dbReference type="EMBL" id="KAG2569457.1"/>
    </source>
</evidence>
<accession>A0A8T0Q3G2</accession>
<comment type="pathway">
    <text evidence="1">Protein modification; protein ubiquitination.</text>
</comment>
<dbReference type="SUPFAM" id="SSF54695">
    <property type="entry name" value="POZ domain"/>
    <property type="match status" value="1"/>
</dbReference>
<evidence type="ECO:0000259" key="3">
    <source>
        <dbReference type="PROSITE" id="PS50097"/>
    </source>
</evidence>
<dbReference type="Gene3D" id="2.60.210.10">
    <property type="entry name" value="Apoptosis, Tumor Necrosis Factor Receptor Associated Protein 2, Chain A"/>
    <property type="match status" value="1"/>
</dbReference>
<evidence type="ECO:0000313" key="6">
    <source>
        <dbReference type="Proteomes" id="UP000823388"/>
    </source>
</evidence>
<sequence>MMGCCLSEPDAGVELQDPVSGTHQFTIRHYSQTKGIGPGNSILSRYFTVDGRTWFARFYPDGYTPNSAFAAFYVQTLYKPRRRAVLARFTFQLLKPDGTVRYSRRSDGPCTFDRRCNSWGFRVFVTREALEGAELGVLHEDSIKVRCTVEVVNSRRRESRGGGDGDRASSVAAGSATMAPQSADFAANAMRLFLKSGRAPFDVKFSVGGTVFEAHGLVVAAQSEWFATALYGHGGEGGRWAEAGLPCVTISGTSPEAFEGVLHYIYHDELPEKLIKANGEAAMTRQLFEAADMFLIERMKQMCAGRLRRFIRDDTVRGIMDLAQAHSCKELEQACQAFLGRRRPQPTILY</sequence>
<dbReference type="InterPro" id="IPR002083">
    <property type="entry name" value="MATH/TRAF_dom"/>
</dbReference>
<dbReference type="PANTHER" id="PTHR26379:SF284">
    <property type="entry name" value="BTB DOMAIN-CONTAINING PROTEIN"/>
    <property type="match status" value="1"/>
</dbReference>
<protein>
    <submittedName>
        <fullName evidence="5">Uncharacterized protein</fullName>
    </submittedName>
</protein>
<reference evidence="5" key="1">
    <citation type="submission" date="2020-05" db="EMBL/GenBank/DDBJ databases">
        <title>WGS assembly of Panicum virgatum.</title>
        <authorList>
            <person name="Lovell J.T."/>
            <person name="Jenkins J."/>
            <person name="Shu S."/>
            <person name="Juenger T.E."/>
            <person name="Schmutz J."/>
        </authorList>
    </citation>
    <scope>NUCLEOTIDE SEQUENCE</scope>
    <source>
        <strain evidence="5">AP13</strain>
    </source>
</reference>
<dbReference type="PROSITE" id="PS50097">
    <property type="entry name" value="BTB"/>
    <property type="match status" value="1"/>
</dbReference>
<feature type="region of interest" description="Disordered" evidence="2">
    <location>
        <begin position="156"/>
        <end position="175"/>
    </location>
</feature>
<feature type="domain" description="MATH" evidence="4">
    <location>
        <begin position="20"/>
        <end position="149"/>
    </location>
</feature>
<dbReference type="Proteomes" id="UP000823388">
    <property type="component" value="Chromosome 7N"/>
</dbReference>
<feature type="domain" description="BTB" evidence="3">
    <location>
        <begin position="201"/>
        <end position="274"/>
    </location>
</feature>
<comment type="caution">
    <text evidence="5">The sequence shown here is derived from an EMBL/GenBank/DDBJ whole genome shotgun (WGS) entry which is preliminary data.</text>
</comment>